<dbReference type="Proteomes" id="UP001165186">
    <property type="component" value="Unassembled WGS sequence"/>
</dbReference>
<evidence type="ECO:0000313" key="2">
    <source>
        <dbReference type="Proteomes" id="UP001165186"/>
    </source>
</evidence>
<sequence>MPSDIDAKRHTVVPVIDLTPSFTSDLAARKAVAAKLRIACMEYGMFIVTGHGIPERIYEGVLEQAKRYYRLPVHIRQDIYDRLLGPYNVGANVSVNDQTKQSFSWKYESRLDDDTAQAEGKGRTVAPFNVWPQEEDAPGFFDSVKAYYNEAFRLSQHMWKLLALSLDLPELYFLKYTTLRGTMGRILFYPALEPSKLGEGELQLGAHTDNQCFTINHPSCQGLEVLLPSGEWAEVPVIDGGLGINVGETLTRWTNGLYKSGWHRVFQRTPEPRYSIPIFNSVDYDTVIEVSCRSCFGRGAG</sequence>
<comment type="caution">
    <text evidence="1">The sequence shown here is derived from an EMBL/GenBank/DDBJ whole genome shotgun (WGS) entry which is preliminary data.</text>
</comment>
<protein>
    <submittedName>
        <fullName evidence="1">Flavonol synthase flavanone 3-hydroxylase</fullName>
    </submittedName>
</protein>
<organism evidence="1 2">
    <name type="scientific">Neofusicoccum parvum</name>
    <dbReference type="NCBI Taxonomy" id="310453"/>
    <lineage>
        <taxon>Eukaryota</taxon>
        <taxon>Fungi</taxon>
        <taxon>Dikarya</taxon>
        <taxon>Ascomycota</taxon>
        <taxon>Pezizomycotina</taxon>
        <taxon>Dothideomycetes</taxon>
        <taxon>Dothideomycetes incertae sedis</taxon>
        <taxon>Botryosphaeriales</taxon>
        <taxon>Botryosphaeriaceae</taxon>
        <taxon>Neofusicoccum</taxon>
    </lineage>
</organism>
<proteinExistence type="predicted"/>
<keyword evidence="2" id="KW-1185">Reference proteome</keyword>
<evidence type="ECO:0000313" key="1">
    <source>
        <dbReference type="EMBL" id="GME51500.1"/>
    </source>
</evidence>
<dbReference type="EMBL" id="BSXG01000176">
    <property type="protein sequence ID" value="GME51500.1"/>
    <property type="molecule type" value="Genomic_DNA"/>
</dbReference>
<reference evidence="1" key="1">
    <citation type="submission" date="2024-09" db="EMBL/GenBank/DDBJ databases">
        <title>Draft Genome Sequences of Neofusicoccum parvum.</title>
        <authorList>
            <person name="Ashida A."/>
            <person name="Camagna M."/>
            <person name="Tanaka A."/>
            <person name="Takemoto D."/>
        </authorList>
    </citation>
    <scope>NUCLEOTIDE SEQUENCE</scope>
    <source>
        <strain evidence="1">PPO83</strain>
    </source>
</reference>
<gene>
    <name evidence="1" type="primary">g6551</name>
    <name evidence="1" type="ORF">NpPPO83_00006551</name>
</gene>
<accession>A0ACB5SPI0</accession>
<name>A0ACB5SPI0_9PEZI</name>